<feature type="compositionally biased region" description="Low complexity" evidence="1">
    <location>
        <begin position="321"/>
        <end position="333"/>
    </location>
</feature>
<name>A0A5N4BX87_CAMDR</name>
<sequence length="542" mass="58355">RHRLHPQLNRSLILHLGIQHLIYKQRDETVPEQAAHQPASSPELLASVAVANLLDSNSKCPTRVPTAIFLADPFLDVGKQPGTEPGRTGRQVNYLQSVSSPMKSSFSNRMQRSGILSPELSGAPSSHLDLSKMKSDSVKPSILFTTLQEEKEARWRSLFLTPPGEAGLYSWRLSARGAAPTLLSLERRGAPGSRGRESGGVWTRAAAPLGGQLQPQPPAPVWVHRPRLPGTQPSQGQGRAGSRGEEAREERTRERERGRGHQPRTEGSPAGARGGSFTPGPEQLWPGRRGRNSAEHTLTHALACCDTQTALPQPPDPFPGRPQLALPQQEAQASGRSQSLQGDRVEKPLRPIPGLELGLPTRRSSGHRLRMCRRARDPLGSARKAGAAMEGEDGRRRGGGEKRCREKGGIWRGEGSSGDGEKNLYLWGHHKGGGSPASVPFSNTSRPAAQVLPPWSSPPAKASAEPLRGSHPLPPRRAGFSVALGTKRPKVLSLRTTLGRVHIQLLHAGKQAGTISALAPLSQLLGWWGAGGRSEPQTEQTA</sequence>
<feature type="region of interest" description="Disordered" evidence="1">
    <location>
        <begin position="308"/>
        <end position="480"/>
    </location>
</feature>
<accession>A0A5N4BX87</accession>
<evidence type="ECO:0000256" key="1">
    <source>
        <dbReference type="SAM" id="MobiDB-lite"/>
    </source>
</evidence>
<feature type="non-terminal residue" evidence="2">
    <location>
        <position position="1"/>
    </location>
</feature>
<protein>
    <submittedName>
        <fullName evidence="2">Uncharacterized protein</fullName>
    </submittedName>
</protein>
<dbReference type="Proteomes" id="UP000299084">
    <property type="component" value="Unassembled WGS sequence"/>
</dbReference>
<organism evidence="2 3">
    <name type="scientific">Camelus dromedarius</name>
    <name type="common">Dromedary</name>
    <name type="synonym">Arabian camel</name>
    <dbReference type="NCBI Taxonomy" id="9838"/>
    <lineage>
        <taxon>Eukaryota</taxon>
        <taxon>Metazoa</taxon>
        <taxon>Chordata</taxon>
        <taxon>Craniata</taxon>
        <taxon>Vertebrata</taxon>
        <taxon>Euteleostomi</taxon>
        <taxon>Mammalia</taxon>
        <taxon>Eutheria</taxon>
        <taxon>Laurasiatheria</taxon>
        <taxon>Artiodactyla</taxon>
        <taxon>Tylopoda</taxon>
        <taxon>Camelidae</taxon>
        <taxon>Camelus</taxon>
    </lineage>
</organism>
<evidence type="ECO:0000313" key="2">
    <source>
        <dbReference type="EMBL" id="KAB1251218.1"/>
    </source>
</evidence>
<gene>
    <name evidence="2" type="ORF">Cadr_000031385</name>
</gene>
<feature type="compositionally biased region" description="Basic and acidic residues" evidence="1">
    <location>
        <begin position="242"/>
        <end position="259"/>
    </location>
</feature>
<dbReference type="EMBL" id="JWIN03000364">
    <property type="protein sequence ID" value="KAB1251218.1"/>
    <property type="molecule type" value="Genomic_DNA"/>
</dbReference>
<feature type="region of interest" description="Disordered" evidence="1">
    <location>
        <begin position="208"/>
        <end position="292"/>
    </location>
</feature>
<comment type="caution">
    <text evidence="2">The sequence shown here is derived from an EMBL/GenBank/DDBJ whole genome shotgun (WGS) entry which is preliminary data.</text>
</comment>
<feature type="compositionally biased region" description="Basic residues" evidence="1">
    <location>
        <begin position="364"/>
        <end position="373"/>
    </location>
</feature>
<proteinExistence type="predicted"/>
<feature type="non-terminal residue" evidence="2">
    <location>
        <position position="542"/>
    </location>
</feature>
<keyword evidence="3" id="KW-1185">Reference proteome</keyword>
<evidence type="ECO:0000313" key="3">
    <source>
        <dbReference type="Proteomes" id="UP000299084"/>
    </source>
</evidence>
<dbReference type="AlphaFoldDB" id="A0A5N4BX87"/>
<reference evidence="2 3" key="1">
    <citation type="journal article" date="2019" name="Mol. Ecol. Resour.">
        <title>Improving Illumina assemblies with Hi-C and long reads: an example with the North African dromedary.</title>
        <authorList>
            <person name="Elbers J.P."/>
            <person name="Rogers M.F."/>
            <person name="Perelman P.L."/>
            <person name="Proskuryakova A.A."/>
            <person name="Serdyukova N.A."/>
            <person name="Johnson W.E."/>
            <person name="Horin P."/>
            <person name="Corander J."/>
            <person name="Murphy D."/>
            <person name="Burger P.A."/>
        </authorList>
    </citation>
    <scope>NUCLEOTIDE SEQUENCE [LARGE SCALE GENOMIC DNA]</scope>
    <source>
        <strain evidence="2">Drom800</strain>
        <tissue evidence="2">Blood</tissue>
    </source>
</reference>
<feature type="compositionally biased region" description="Basic and acidic residues" evidence="1">
    <location>
        <begin position="392"/>
        <end position="409"/>
    </location>
</feature>